<proteinExistence type="predicted"/>
<dbReference type="InterPro" id="IPR021225">
    <property type="entry name" value="Tlde1_dom"/>
</dbReference>
<name>A0A345CZ98_9GAMM</name>
<organism evidence="2 3">
    <name type="scientific">Erwinia tracheiphila</name>
    <dbReference type="NCBI Taxonomy" id="65700"/>
    <lineage>
        <taxon>Bacteria</taxon>
        <taxon>Pseudomonadati</taxon>
        <taxon>Pseudomonadota</taxon>
        <taxon>Gammaproteobacteria</taxon>
        <taxon>Enterobacterales</taxon>
        <taxon>Erwiniaceae</taxon>
        <taxon>Erwinia</taxon>
    </lineage>
</organism>
<evidence type="ECO:0000313" key="3">
    <source>
        <dbReference type="Proteomes" id="UP000264980"/>
    </source>
</evidence>
<dbReference type="RefSeq" id="WP_233480770.1">
    <property type="nucleotide sequence ID" value="NZ_CP089934.1"/>
</dbReference>
<gene>
    <name evidence="2" type="ORF">AV903_09735</name>
</gene>
<feature type="domain" description="Tlde1" evidence="1">
    <location>
        <begin position="28"/>
        <end position="75"/>
    </location>
</feature>
<sequence>MFPLAQLEGRFVINNESVSQLTLRGVGTFPACSGSGEFRNQSGCVDIPKAEPLPPGRYHIVDRPTGGWKGVIRTDLHDFVTRLAYPRFPPGQIPNSPAS</sequence>
<dbReference type="AlphaFoldDB" id="A0A345CZ98"/>
<dbReference type="Proteomes" id="UP000264980">
    <property type="component" value="Chromosome"/>
</dbReference>
<dbReference type="Pfam" id="PF10908">
    <property type="entry name" value="Tlde1_dom"/>
    <property type="match status" value="1"/>
</dbReference>
<dbReference type="EMBL" id="CP013970">
    <property type="protein sequence ID" value="AXF78765.1"/>
    <property type="molecule type" value="Genomic_DNA"/>
</dbReference>
<accession>A0A345CZ98</accession>
<evidence type="ECO:0000259" key="1">
    <source>
        <dbReference type="Pfam" id="PF10908"/>
    </source>
</evidence>
<protein>
    <submittedName>
        <fullName evidence="2">DUF2778 domain-containing protein</fullName>
    </submittedName>
</protein>
<reference evidence="2 3" key="1">
    <citation type="submission" date="2016-01" db="EMBL/GenBank/DDBJ databases">
        <authorList>
            <person name="Oliw E.H."/>
        </authorList>
    </citation>
    <scope>NUCLEOTIDE SEQUENCE [LARGE SCALE GENOMIC DNA]</scope>
    <source>
        <strain evidence="2 3">MDcuke</strain>
    </source>
</reference>
<evidence type="ECO:0000313" key="2">
    <source>
        <dbReference type="EMBL" id="AXF78765.1"/>
    </source>
</evidence>